<dbReference type="GO" id="GO:0004758">
    <property type="term" value="F:serine C-palmitoyltransferase activity"/>
    <property type="evidence" value="ECO:0007669"/>
    <property type="project" value="TreeGrafter"/>
</dbReference>
<keyword evidence="6" id="KW-0808">Transferase</keyword>
<dbReference type="EC" id="2.3.1.50" evidence="5"/>
<evidence type="ECO:0000256" key="7">
    <source>
        <dbReference type="ARBA" id="ARBA00022898"/>
    </source>
</evidence>
<dbReference type="Gene3D" id="3.90.1150.10">
    <property type="entry name" value="Aspartate Aminotransferase, domain 1"/>
    <property type="match status" value="1"/>
</dbReference>
<dbReference type="EMBL" id="BRXX01000070">
    <property type="protein sequence ID" value="GMH87244.1"/>
    <property type="molecule type" value="Genomic_DNA"/>
</dbReference>
<evidence type="ECO:0000256" key="10">
    <source>
        <dbReference type="ARBA" id="ARBA00023315"/>
    </source>
</evidence>
<dbReference type="InterPro" id="IPR050087">
    <property type="entry name" value="AON_synthase_class-II"/>
</dbReference>
<comment type="similarity">
    <text evidence="4">Belongs to the class-II pyridoxal-phosphate-dependent aminotransferase family.</text>
</comment>
<comment type="cofactor">
    <cofactor evidence="1">
        <name>pyridoxal 5'-phosphate</name>
        <dbReference type="ChEBI" id="CHEBI:597326"/>
    </cofactor>
</comment>
<protein>
    <recommendedName>
        <fullName evidence="5">serine C-palmitoyltransferase</fullName>
        <ecNumber evidence="5">2.3.1.50</ecNumber>
    </recommendedName>
</protein>
<gene>
    <name evidence="12" type="ORF">TrVE_jg2208</name>
</gene>
<dbReference type="InterPro" id="IPR015421">
    <property type="entry name" value="PyrdxlP-dep_Trfase_major"/>
</dbReference>
<evidence type="ECO:0000313" key="13">
    <source>
        <dbReference type="Proteomes" id="UP001165160"/>
    </source>
</evidence>
<dbReference type="SUPFAM" id="SSF53383">
    <property type="entry name" value="PLP-dependent transferases"/>
    <property type="match status" value="1"/>
</dbReference>
<dbReference type="InterPro" id="IPR015422">
    <property type="entry name" value="PyrdxlP-dep_Trfase_small"/>
</dbReference>
<dbReference type="InterPro" id="IPR015424">
    <property type="entry name" value="PyrdxlP-dep_Trfase"/>
</dbReference>
<evidence type="ECO:0000256" key="5">
    <source>
        <dbReference type="ARBA" id="ARBA00013220"/>
    </source>
</evidence>
<evidence type="ECO:0000256" key="3">
    <source>
        <dbReference type="ARBA" id="ARBA00004991"/>
    </source>
</evidence>
<dbReference type="GO" id="GO:0005783">
    <property type="term" value="C:endoplasmic reticulum"/>
    <property type="evidence" value="ECO:0007669"/>
    <property type="project" value="TreeGrafter"/>
</dbReference>
<keyword evidence="13" id="KW-1185">Reference proteome</keyword>
<evidence type="ECO:0000259" key="11">
    <source>
        <dbReference type="Pfam" id="PF00155"/>
    </source>
</evidence>
<keyword evidence="10" id="KW-0012">Acyltransferase</keyword>
<dbReference type="Gene3D" id="3.40.640.10">
    <property type="entry name" value="Type I PLP-dependent aspartate aminotransferase-like (Major domain)"/>
    <property type="match status" value="1"/>
</dbReference>
<dbReference type="InterPro" id="IPR004839">
    <property type="entry name" value="Aminotransferase_I/II_large"/>
</dbReference>
<evidence type="ECO:0000313" key="12">
    <source>
        <dbReference type="EMBL" id="GMH87244.1"/>
    </source>
</evidence>
<comment type="caution">
    <text evidence="12">The sequence shown here is derived from an EMBL/GenBank/DDBJ whole genome shotgun (WGS) entry which is preliminary data.</text>
</comment>
<dbReference type="GO" id="GO:0046512">
    <property type="term" value="P:sphingosine biosynthetic process"/>
    <property type="evidence" value="ECO:0007669"/>
    <property type="project" value="TreeGrafter"/>
</dbReference>
<evidence type="ECO:0000256" key="8">
    <source>
        <dbReference type="ARBA" id="ARBA00022919"/>
    </source>
</evidence>
<dbReference type="Pfam" id="PF00155">
    <property type="entry name" value="Aminotran_1_2"/>
    <property type="match status" value="1"/>
</dbReference>
<comment type="pathway">
    <text evidence="3">Sphingolipid metabolism.</text>
</comment>
<dbReference type="GO" id="GO:0046513">
    <property type="term" value="P:ceramide biosynthetic process"/>
    <property type="evidence" value="ECO:0007669"/>
    <property type="project" value="TreeGrafter"/>
</dbReference>
<keyword evidence="9" id="KW-0443">Lipid metabolism</keyword>
<reference evidence="13" key="1">
    <citation type="journal article" date="2023" name="Commun. Biol.">
        <title>Genome analysis of Parmales, the sister group of diatoms, reveals the evolutionary specialization of diatoms from phago-mixotrophs to photoautotrophs.</title>
        <authorList>
            <person name="Ban H."/>
            <person name="Sato S."/>
            <person name="Yoshikawa S."/>
            <person name="Yamada K."/>
            <person name="Nakamura Y."/>
            <person name="Ichinomiya M."/>
            <person name="Sato N."/>
            <person name="Blanc-Mathieu R."/>
            <person name="Endo H."/>
            <person name="Kuwata A."/>
            <person name="Ogata H."/>
        </authorList>
    </citation>
    <scope>NUCLEOTIDE SEQUENCE [LARGE SCALE GENOMIC DNA]</scope>
    <source>
        <strain evidence="13">NIES 3699</strain>
    </source>
</reference>
<dbReference type="Proteomes" id="UP001165160">
    <property type="component" value="Unassembled WGS sequence"/>
</dbReference>
<dbReference type="GO" id="GO:0030170">
    <property type="term" value="F:pyridoxal phosphate binding"/>
    <property type="evidence" value="ECO:0007669"/>
    <property type="project" value="InterPro"/>
</dbReference>
<dbReference type="GO" id="GO:0016020">
    <property type="term" value="C:membrane"/>
    <property type="evidence" value="ECO:0007669"/>
    <property type="project" value="GOC"/>
</dbReference>
<name>A0A9W7ENK0_9STRA</name>
<feature type="domain" description="Aminotransferase class I/classII large" evidence="11">
    <location>
        <begin position="163"/>
        <end position="522"/>
    </location>
</feature>
<evidence type="ECO:0000256" key="1">
    <source>
        <dbReference type="ARBA" id="ARBA00001933"/>
    </source>
</evidence>
<comment type="pathway">
    <text evidence="2">Lipid metabolism; sphingolipid metabolism.</text>
</comment>
<sequence length="534" mass="58548">MSFIINSLNVTSTTLELQGTLIGSLVSDRLRSYADSAASALNGSLDGPSVPSYVDALLFLENYKEWWLRLVRDDPVHVVVETVLLFTILVVIWRGNGSKKAKNFDSKLTFSEKEQLIKDWKSTSLTPPLTDQEKRIVLRNNEQVTTYTGTHIQTTASSSLLLNLSTFDFLCMSVSEDVKRASRETLQTYGCGSCGPRGFYGTIKPHLTLEEEFAAVWGVNESIMYSDGASTSSSTVAAFAKRGDLLVIDQGIYEGLLTGVTLSRSNVKTFKHNDMDDLREVLEKIRREDKRLSRNVLEQRRFIVTEAIYRNYGSILPLDKLVALKDEFCFRLIVDESLSFGVLGPNGLGITDLYNLPNSIEITTVSLENALGSVGGMTIGDDEVVDHQRLSGAGYVFSASAPPFVSSASVASLGVIKKDGKEMIKKLKKNATTVVNIIKKIKQLSLTSSPDSPVIFCCLSSSASHESQNLTLQSIASECKSNGVLLVATGDHVTDHLLIHSPPPMLRLTVNVLHTESMLKKAGVVIQKACEKFC</sequence>
<dbReference type="AlphaFoldDB" id="A0A9W7ENK0"/>
<evidence type="ECO:0000256" key="2">
    <source>
        <dbReference type="ARBA" id="ARBA00004760"/>
    </source>
</evidence>
<keyword evidence="8" id="KW-0746">Sphingolipid metabolism</keyword>
<evidence type="ECO:0000256" key="4">
    <source>
        <dbReference type="ARBA" id="ARBA00008392"/>
    </source>
</evidence>
<dbReference type="PANTHER" id="PTHR13693:SF2">
    <property type="entry name" value="SERINE PALMITOYLTRANSFERASE 1"/>
    <property type="match status" value="1"/>
</dbReference>
<keyword evidence="7" id="KW-0663">Pyridoxal phosphate</keyword>
<proteinExistence type="inferred from homology"/>
<dbReference type="PANTHER" id="PTHR13693">
    <property type="entry name" value="CLASS II AMINOTRANSFERASE/8-AMINO-7-OXONONANOATE SYNTHASE"/>
    <property type="match status" value="1"/>
</dbReference>
<organism evidence="12 13">
    <name type="scientific">Triparma verrucosa</name>
    <dbReference type="NCBI Taxonomy" id="1606542"/>
    <lineage>
        <taxon>Eukaryota</taxon>
        <taxon>Sar</taxon>
        <taxon>Stramenopiles</taxon>
        <taxon>Ochrophyta</taxon>
        <taxon>Bolidophyceae</taxon>
        <taxon>Parmales</taxon>
        <taxon>Triparmaceae</taxon>
        <taxon>Triparma</taxon>
    </lineage>
</organism>
<accession>A0A9W7ENK0</accession>
<evidence type="ECO:0000256" key="9">
    <source>
        <dbReference type="ARBA" id="ARBA00023098"/>
    </source>
</evidence>
<evidence type="ECO:0000256" key="6">
    <source>
        <dbReference type="ARBA" id="ARBA00022679"/>
    </source>
</evidence>